<accession>A0ABW5J002</accession>
<dbReference type="Gene3D" id="3.40.30.10">
    <property type="entry name" value="Glutaredoxin"/>
    <property type="match status" value="1"/>
</dbReference>
<comment type="caution">
    <text evidence="1">The sequence shown here is derived from an EMBL/GenBank/DDBJ whole genome shotgun (WGS) entry which is preliminary data.</text>
</comment>
<keyword evidence="2" id="KW-1185">Reference proteome</keyword>
<sequence>MKKFFVIIVLFALPLVAYLFFASGVNNFAKLPVLNSQLSSLEEFNSYGDSIMSFEDNITILGFPGKDPLEYETNAYHLAEKIYKPYYEFKDLYFVFVVPEGNEEEIEALKKDLSGVINLEKWKFVTGKEERVQELFNSLETNLELNDKLATPNVFIIDKEARLRGREGDEDEEALFGYDTGSIAVLNNEMKDDVKVILAEYRLALKKYNKNRKK</sequence>
<gene>
    <name evidence="1" type="ORF">ACFSTG_07705</name>
</gene>
<evidence type="ECO:0008006" key="3">
    <source>
        <dbReference type="Google" id="ProtNLM"/>
    </source>
</evidence>
<dbReference type="RefSeq" id="WP_380750564.1">
    <property type="nucleotide sequence ID" value="NZ_JBHULT010000006.1"/>
</dbReference>
<reference evidence="2" key="1">
    <citation type="journal article" date="2019" name="Int. J. Syst. Evol. Microbiol.">
        <title>The Global Catalogue of Microorganisms (GCM) 10K type strain sequencing project: providing services to taxonomists for standard genome sequencing and annotation.</title>
        <authorList>
            <consortium name="The Broad Institute Genomics Platform"/>
            <consortium name="The Broad Institute Genome Sequencing Center for Infectious Disease"/>
            <person name="Wu L."/>
            <person name="Ma J."/>
        </authorList>
    </citation>
    <scope>NUCLEOTIDE SEQUENCE [LARGE SCALE GENOMIC DNA]</scope>
    <source>
        <strain evidence="2">KCTC 42585</strain>
    </source>
</reference>
<dbReference type="Proteomes" id="UP001597468">
    <property type="component" value="Unassembled WGS sequence"/>
</dbReference>
<evidence type="ECO:0000313" key="2">
    <source>
        <dbReference type="Proteomes" id="UP001597468"/>
    </source>
</evidence>
<organism evidence="1 2">
    <name type="scientific">Salinimicrobium flavum</name>
    <dbReference type="NCBI Taxonomy" id="1737065"/>
    <lineage>
        <taxon>Bacteria</taxon>
        <taxon>Pseudomonadati</taxon>
        <taxon>Bacteroidota</taxon>
        <taxon>Flavobacteriia</taxon>
        <taxon>Flavobacteriales</taxon>
        <taxon>Flavobacteriaceae</taxon>
        <taxon>Salinimicrobium</taxon>
    </lineage>
</organism>
<name>A0ABW5J002_9FLAO</name>
<dbReference type="EMBL" id="JBHULT010000006">
    <property type="protein sequence ID" value="MFD2517775.1"/>
    <property type="molecule type" value="Genomic_DNA"/>
</dbReference>
<evidence type="ECO:0000313" key="1">
    <source>
        <dbReference type="EMBL" id="MFD2517775.1"/>
    </source>
</evidence>
<protein>
    <recommendedName>
        <fullName evidence="3">Membrane or secreted protein</fullName>
    </recommendedName>
</protein>
<proteinExistence type="predicted"/>